<organism evidence="2 3">
    <name type="scientific">Candidatus Uhrbacteria bacterium RIFCSPHIGHO2_12_FULL_54_23</name>
    <dbReference type="NCBI Taxonomy" id="1802397"/>
    <lineage>
        <taxon>Bacteria</taxon>
        <taxon>Candidatus Uhriibacteriota</taxon>
    </lineage>
</organism>
<feature type="transmembrane region" description="Helical" evidence="1">
    <location>
        <begin position="247"/>
        <end position="266"/>
    </location>
</feature>
<comment type="caution">
    <text evidence="2">The sequence shown here is derived from an EMBL/GenBank/DDBJ whole genome shotgun (WGS) entry which is preliminary data.</text>
</comment>
<evidence type="ECO:0000256" key="1">
    <source>
        <dbReference type="SAM" id="Phobius"/>
    </source>
</evidence>
<reference evidence="2 3" key="1">
    <citation type="journal article" date="2016" name="Nat. Commun.">
        <title>Thousands of microbial genomes shed light on interconnected biogeochemical processes in an aquifer system.</title>
        <authorList>
            <person name="Anantharaman K."/>
            <person name="Brown C.T."/>
            <person name="Hug L.A."/>
            <person name="Sharon I."/>
            <person name="Castelle C.J."/>
            <person name="Probst A.J."/>
            <person name="Thomas B.C."/>
            <person name="Singh A."/>
            <person name="Wilkins M.J."/>
            <person name="Karaoz U."/>
            <person name="Brodie E.L."/>
            <person name="Williams K.H."/>
            <person name="Hubbard S.S."/>
            <person name="Banfield J.F."/>
        </authorList>
    </citation>
    <scope>NUCLEOTIDE SEQUENCE [LARGE SCALE GENOMIC DNA]</scope>
</reference>
<feature type="transmembrane region" description="Helical" evidence="1">
    <location>
        <begin position="109"/>
        <end position="127"/>
    </location>
</feature>
<feature type="transmembrane region" description="Helical" evidence="1">
    <location>
        <begin position="134"/>
        <end position="151"/>
    </location>
</feature>
<dbReference type="EMBL" id="MGEF01000029">
    <property type="protein sequence ID" value="OGL78530.1"/>
    <property type="molecule type" value="Genomic_DNA"/>
</dbReference>
<evidence type="ECO:0000313" key="2">
    <source>
        <dbReference type="EMBL" id="OGL78530.1"/>
    </source>
</evidence>
<keyword evidence="1" id="KW-0472">Membrane</keyword>
<feature type="transmembrane region" description="Helical" evidence="1">
    <location>
        <begin position="6"/>
        <end position="24"/>
    </location>
</feature>
<name>A0A1F7UJS6_9BACT</name>
<dbReference type="STRING" id="1802397.A3J43_01520"/>
<dbReference type="Proteomes" id="UP000176604">
    <property type="component" value="Unassembled WGS sequence"/>
</dbReference>
<accession>A0A1F7UJS6</accession>
<keyword evidence="1" id="KW-1133">Transmembrane helix</keyword>
<evidence type="ECO:0000313" key="3">
    <source>
        <dbReference type="Proteomes" id="UP000176604"/>
    </source>
</evidence>
<feature type="transmembrane region" description="Helical" evidence="1">
    <location>
        <begin position="358"/>
        <end position="379"/>
    </location>
</feature>
<sequence length="616" mass="69863">MNRQAFISILCGFGLVFFVLAVWANPYRFDASAPVFDSPDETANYFWTARVARGEPLWYQEPLEEIGNSLIKPRSMNVVGDRVVPGSFFGLPLLYGCIATLLGEWAIPFLTPLFASLAVIAFGLLTAKLFGRGIGLMSAALLAVLPPWWYFTARGMYHNVLFLSLVMIGVSLVMYLSSTTVIPAPYAATGQAPAGIQTKKEKRDRFLFIFFSVSPLWSGMTWWVKLLGWGIAGLLIGYAVVVRSSEAGWVFVLVFSIVVYQFFSLWKRESLNTFPWLGWLLFVACGMFALTPLFVTNIELYGAPVAIGYRGGVGQELGEFLRLLPRPEYRNLFFAPFGVDIIQLKRTVKGFLIDFFPWWTWPTTMGAGVVVGAALAGIFRQRKQNINQPLISNDRYIWGVDWKRWSAYLLTCAVISFLLIVYYGSWEFTDRIDGQAVSLNTSFLRYWLPIYVMGVPFIGLLVYWFISLFKLKWLRIMVAATAVCVFTYPSAALVLADTDESLMIVRSRMPAAALERRAFVGLVPEDAVVITYPQADKVLFPARRRLITALVNAEDYRAVQRLATEAPVYYYTFATLQEVEAISRREFEPYGMRLTDPQRVFKNRWLWRVARDDTPL</sequence>
<feature type="transmembrane region" description="Helical" evidence="1">
    <location>
        <begin position="208"/>
        <end position="241"/>
    </location>
</feature>
<proteinExistence type="predicted"/>
<keyword evidence="1" id="KW-0812">Transmembrane</keyword>
<feature type="transmembrane region" description="Helical" evidence="1">
    <location>
        <begin position="446"/>
        <end position="466"/>
    </location>
</feature>
<gene>
    <name evidence="2" type="ORF">A3J43_01520</name>
</gene>
<evidence type="ECO:0008006" key="4">
    <source>
        <dbReference type="Google" id="ProtNLM"/>
    </source>
</evidence>
<feature type="transmembrane region" description="Helical" evidence="1">
    <location>
        <begin position="405"/>
        <end position="426"/>
    </location>
</feature>
<dbReference type="AlphaFoldDB" id="A0A1F7UJS6"/>
<feature type="transmembrane region" description="Helical" evidence="1">
    <location>
        <begin position="473"/>
        <end position="496"/>
    </location>
</feature>
<feature type="transmembrane region" description="Helical" evidence="1">
    <location>
        <begin position="273"/>
        <end position="295"/>
    </location>
</feature>
<protein>
    <recommendedName>
        <fullName evidence="4">Glycosyltransferase RgtA/B/C/D-like domain-containing protein</fullName>
    </recommendedName>
</protein>